<protein>
    <submittedName>
        <fullName evidence="3">Pilus assembly protein</fullName>
    </submittedName>
</protein>
<dbReference type="Pfam" id="PF07811">
    <property type="entry name" value="TadE"/>
    <property type="match status" value="1"/>
</dbReference>
<sequence>MSFLRKISHDNKGAAAIEFGLALPVALVLILGCMNFGIYLYFTNSMSAAIDDTARSATLWPTPNDAQLQTNFEDSLLTAKTFGSANLTVTHGTSADGRAYVDLEGTGAYDINLIFVDLGSIPVQSTRRAYLQA</sequence>
<evidence type="ECO:0000256" key="1">
    <source>
        <dbReference type="SAM" id="Phobius"/>
    </source>
</evidence>
<comment type="caution">
    <text evidence="3">The sequence shown here is derived from an EMBL/GenBank/DDBJ whole genome shotgun (WGS) entry which is preliminary data.</text>
</comment>
<evidence type="ECO:0000313" key="3">
    <source>
        <dbReference type="EMBL" id="MDP4575289.1"/>
    </source>
</evidence>
<dbReference type="EMBL" id="JAVAIM010000001">
    <property type="protein sequence ID" value="MDP4575289.1"/>
    <property type="molecule type" value="Genomic_DNA"/>
</dbReference>
<reference evidence="3 4" key="1">
    <citation type="submission" date="2023-08" db="EMBL/GenBank/DDBJ databases">
        <title>genomic of G39.</title>
        <authorList>
            <person name="Wang Y."/>
        </authorList>
    </citation>
    <scope>NUCLEOTIDE SEQUENCE [LARGE SCALE GENOMIC DNA]</scope>
    <source>
        <strain evidence="3 4">G39</strain>
    </source>
</reference>
<accession>A0ABT9HQ60</accession>
<organism evidence="3 4">
    <name type="scientific">Qipengyuania profundimaris</name>
    <dbReference type="NCBI Taxonomy" id="3067652"/>
    <lineage>
        <taxon>Bacteria</taxon>
        <taxon>Pseudomonadati</taxon>
        <taxon>Pseudomonadota</taxon>
        <taxon>Alphaproteobacteria</taxon>
        <taxon>Sphingomonadales</taxon>
        <taxon>Erythrobacteraceae</taxon>
        <taxon>Qipengyuania</taxon>
    </lineage>
</organism>
<keyword evidence="1" id="KW-0472">Membrane</keyword>
<feature type="domain" description="TadE-like" evidence="2">
    <location>
        <begin position="13"/>
        <end position="55"/>
    </location>
</feature>
<keyword evidence="1" id="KW-1133">Transmembrane helix</keyword>
<evidence type="ECO:0000313" key="4">
    <source>
        <dbReference type="Proteomes" id="UP001240639"/>
    </source>
</evidence>
<dbReference type="InterPro" id="IPR012495">
    <property type="entry name" value="TadE-like_dom"/>
</dbReference>
<evidence type="ECO:0000259" key="2">
    <source>
        <dbReference type="Pfam" id="PF07811"/>
    </source>
</evidence>
<keyword evidence="1" id="KW-0812">Transmembrane</keyword>
<keyword evidence="4" id="KW-1185">Reference proteome</keyword>
<feature type="transmembrane region" description="Helical" evidence="1">
    <location>
        <begin position="21"/>
        <end position="42"/>
    </location>
</feature>
<dbReference type="Proteomes" id="UP001240639">
    <property type="component" value="Unassembled WGS sequence"/>
</dbReference>
<proteinExistence type="predicted"/>
<name>A0ABT9HQ60_9SPHN</name>
<gene>
    <name evidence="3" type="ORF">Q9K02_09095</name>
</gene>
<dbReference type="PROSITE" id="PS51257">
    <property type="entry name" value="PROKAR_LIPOPROTEIN"/>
    <property type="match status" value="1"/>
</dbReference>